<dbReference type="EMBL" id="BARU01046044">
    <property type="protein sequence ID" value="GAH98856.1"/>
    <property type="molecule type" value="Genomic_DNA"/>
</dbReference>
<gene>
    <name evidence="1" type="ORF">S03H2_69616</name>
</gene>
<name>X1JVR7_9ZZZZ</name>
<comment type="caution">
    <text evidence="1">The sequence shown here is derived from an EMBL/GenBank/DDBJ whole genome shotgun (WGS) entry which is preliminary data.</text>
</comment>
<reference evidence="1" key="1">
    <citation type="journal article" date="2014" name="Front. Microbiol.">
        <title>High frequency of phylogenetically diverse reductive dehalogenase-homologous genes in deep subseafloor sedimentary metagenomes.</title>
        <authorList>
            <person name="Kawai M."/>
            <person name="Futagami T."/>
            <person name="Toyoda A."/>
            <person name="Takaki Y."/>
            <person name="Nishi S."/>
            <person name="Hori S."/>
            <person name="Arai W."/>
            <person name="Tsubouchi T."/>
            <person name="Morono Y."/>
            <person name="Uchiyama I."/>
            <person name="Ito T."/>
            <person name="Fujiyama A."/>
            <person name="Inagaki F."/>
            <person name="Takami H."/>
        </authorList>
    </citation>
    <scope>NUCLEOTIDE SEQUENCE</scope>
    <source>
        <strain evidence="1">Expedition CK06-06</strain>
    </source>
</reference>
<sequence>DEATGKKLVVDTASVDGKTVSRVVTTYYVTIDKDGTYTVKATKAGYERLEESFTEDCPHLLTFYMKEKVVTCSQVFYIKDEATGKKLVVDTASVDGKTVSRVVTTYYVTIDKDGTYTVKATKAGYERLEESFTED</sequence>
<accession>X1JVR7</accession>
<proteinExistence type="predicted"/>
<feature type="non-terminal residue" evidence="1">
    <location>
        <position position="1"/>
    </location>
</feature>
<protein>
    <submittedName>
        <fullName evidence="1">Uncharacterized protein</fullName>
    </submittedName>
</protein>
<organism evidence="1">
    <name type="scientific">marine sediment metagenome</name>
    <dbReference type="NCBI Taxonomy" id="412755"/>
    <lineage>
        <taxon>unclassified sequences</taxon>
        <taxon>metagenomes</taxon>
        <taxon>ecological metagenomes</taxon>
    </lineage>
</organism>
<evidence type="ECO:0000313" key="1">
    <source>
        <dbReference type="EMBL" id="GAH98856.1"/>
    </source>
</evidence>
<feature type="non-terminal residue" evidence="1">
    <location>
        <position position="135"/>
    </location>
</feature>
<dbReference type="AlphaFoldDB" id="X1JVR7"/>